<keyword evidence="1" id="KW-1133">Transmembrane helix</keyword>
<dbReference type="Proteomes" id="UP000054653">
    <property type="component" value="Unassembled WGS sequence"/>
</dbReference>
<keyword evidence="1" id="KW-0472">Membrane</keyword>
<accession>A0A0V1ANT4</accession>
<dbReference type="AlphaFoldDB" id="A0A0V1ANT4"/>
<reference evidence="2 3" key="1">
    <citation type="submission" date="2015-01" db="EMBL/GenBank/DDBJ databases">
        <title>Evolution of Trichinella species and genotypes.</title>
        <authorList>
            <person name="Korhonen P.K."/>
            <person name="Edoardo P."/>
            <person name="Giuseppe L.R."/>
            <person name="Gasser R.B."/>
        </authorList>
    </citation>
    <scope>NUCLEOTIDE SEQUENCE [LARGE SCALE GENOMIC DNA]</scope>
    <source>
        <strain evidence="2">ISS120</strain>
    </source>
</reference>
<keyword evidence="3" id="KW-1185">Reference proteome</keyword>
<evidence type="ECO:0000256" key="1">
    <source>
        <dbReference type="SAM" id="Phobius"/>
    </source>
</evidence>
<dbReference type="EMBL" id="JYDI01001858">
    <property type="protein sequence ID" value="KRY26334.1"/>
    <property type="molecule type" value="Genomic_DNA"/>
</dbReference>
<evidence type="ECO:0000313" key="3">
    <source>
        <dbReference type="Proteomes" id="UP000054653"/>
    </source>
</evidence>
<protein>
    <submittedName>
        <fullName evidence="2">Uncharacterized protein</fullName>
    </submittedName>
</protein>
<keyword evidence="1" id="KW-0812">Transmembrane</keyword>
<sequence>MYSQTVEEYFLLESLLYFVVAYKITVLPVPHFLK</sequence>
<proteinExistence type="predicted"/>
<feature type="transmembrane region" description="Helical" evidence="1">
    <location>
        <begin position="15"/>
        <end position="33"/>
    </location>
</feature>
<name>A0A0V1ANT4_TRIBR</name>
<gene>
    <name evidence="2" type="ORF">T03_2492</name>
</gene>
<evidence type="ECO:0000313" key="2">
    <source>
        <dbReference type="EMBL" id="KRY26334.1"/>
    </source>
</evidence>
<comment type="caution">
    <text evidence="2">The sequence shown here is derived from an EMBL/GenBank/DDBJ whole genome shotgun (WGS) entry which is preliminary data.</text>
</comment>
<organism evidence="2 3">
    <name type="scientific">Trichinella britovi</name>
    <name type="common">Parasitic roundworm</name>
    <dbReference type="NCBI Taxonomy" id="45882"/>
    <lineage>
        <taxon>Eukaryota</taxon>
        <taxon>Metazoa</taxon>
        <taxon>Ecdysozoa</taxon>
        <taxon>Nematoda</taxon>
        <taxon>Enoplea</taxon>
        <taxon>Dorylaimia</taxon>
        <taxon>Trichinellida</taxon>
        <taxon>Trichinellidae</taxon>
        <taxon>Trichinella</taxon>
    </lineage>
</organism>